<dbReference type="AlphaFoldDB" id="A0AAD8K1L0"/>
<organism evidence="2 3">
    <name type="scientific">Tagetes erecta</name>
    <name type="common">African marigold</name>
    <dbReference type="NCBI Taxonomy" id="13708"/>
    <lineage>
        <taxon>Eukaryota</taxon>
        <taxon>Viridiplantae</taxon>
        <taxon>Streptophyta</taxon>
        <taxon>Embryophyta</taxon>
        <taxon>Tracheophyta</taxon>
        <taxon>Spermatophyta</taxon>
        <taxon>Magnoliopsida</taxon>
        <taxon>eudicotyledons</taxon>
        <taxon>Gunneridae</taxon>
        <taxon>Pentapetalae</taxon>
        <taxon>asterids</taxon>
        <taxon>campanulids</taxon>
        <taxon>Asterales</taxon>
        <taxon>Asteraceae</taxon>
        <taxon>Asteroideae</taxon>
        <taxon>Heliantheae alliance</taxon>
        <taxon>Tageteae</taxon>
        <taxon>Tagetes</taxon>
    </lineage>
</organism>
<feature type="region of interest" description="Disordered" evidence="1">
    <location>
        <begin position="43"/>
        <end position="74"/>
    </location>
</feature>
<protein>
    <submittedName>
        <fullName evidence="2">Uncharacterized protein</fullName>
    </submittedName>
</protein>
<reference evidence="2" key="1">
    <citation type="journal article" date="2023" name="bioRxiv">
        <title>Improved chromosome-level genome assembly for marigold (Tagetes erecta).</title>
        <authorList>
            <person name="Jiang F."/>
            <person name="Yuan L."/>
            <person name="Wang S."/>
            <person name="Wang H."/>
            <person name="Xu D."/>
            <person name="Wang A."/>
            <person name="Fan W."/>
        </authorList>
    </citation>
    <scope>NUCLEOTIDE SEQUENCE</scope>
    <source>
        <strain evidence="2">WSJ</strain>
        <tissue evidence="2">Leaf</tissue>
    </source>
</reference>
<evidence type="ECO:0000313" key="2">
    <source>
        <dbReference type="EMBL" id="KAK1411445.1"/>
    </source>
</evidence>
<keyword evidence="3" id="KW-1185">Reference proteome</keyword>
<dbReference type="EMBL" id="JAUHHV010000010">
    <property type="protein sequence ID" value="KAK1411445.1"/>
    <property type="molecule type" value="Genomic_DNA"/>
</dbReference>
<accession>A0AAD8K1L0</accession>
<name>A0AAD8K1L0_TARER</name>
<gene>
    <name evidence="2" type="ORF">QVD17_37994</name>
</gene>
<sequence>MEVVVSRREQSSTVSELSVKLIDISQKLKVKLVGEFSHFRVDGSDLGSGSKPDEGAGADLNAAPFHAPKTTSRRGLELHNEFQRRATNDFRDMKPAQCKIRSHKYVMDPSIGQPIKIVVWPPTKKAKIIPIPKDLPDESLDDLKYWCYYPV</sequence>
<dbReference type="Proteomes" id="UP001229421">
    <property type="component" value="Unassembled WGS sequence"/>
</dbReference>
<comment type="caution">
    <text evidence="2">The sequence shown here is derived from an EMBL/GenBank/DDBJ whole genome shotgun (WGS) entry which is preliminary data.</text>
</comment>
<evidence type="ECO:0000256" key="1">
    <source>
        <dbReference type="SAM" id="MobiDB-lite"/>
    </source>
</evidence>
<proteinExistence type="predicted"/>
<evidence type="ECO:0000313" key="3">
    <source>
        <dbReference type="Proteomes" id="UP001229421"/>
    </source>
</evidence>